<proteinExistence type="predicted"/>
<keyword evidence="1" id="KW-0472">Membrane</keyword>
<dbReference type="AlphaFoldDB" id="A0A9X2DUE7"/>
<feature type="transmembrane region" description="Helical" evidence="1">
    <location>
        <begin position="21"/>
        <end position="46"/>
    </location>
</feature>
<keyword evidence="1" id="KW-0812">Transmembrane</keyword>
<reference evidence="2" key="1">
    <citation type="submission" date="2022-05" db="EMBL/GenBank/DDBJ databases">
        <title>Comparative Genomics of Spacecraft Associated Microbes.</title>
        <authorList>
            <person name="Tran M.T."/>
            <person name="Wright A."/>
            <person name="Seuylemezian A."/>
            <person name="Eisen J."/>
            <person name="Coil D."/>
        </authorList>
    </citation>
    <scope>NUCLEOTIDE SEQUENCE</scope>
    <source>
        <strain evidence="2">214.1.1</strain>
    </source>
</reference>
<name>A0A9X2DUE7_9BACI</name>
<keyword evidence="3" id="KW-1185">Reference proteome</keyword>
<evidence type="ECO:0000313" key="3">
    <source>
        <dbReference type="Proteomes" id="UP001139179"/>
    </source>
</evidence>
<accession>A0A9X2DUE7</accession>
<evidence type="ECO:0000313" key="2">
    <source>
        <dbReference type="EMBL" id="MCM3716583.1"/>
    </source>
</evidence>
<sequence length="80" mass="8609">MFEKLKKFVKEEEGFQVFEKFGLTQVGVLLALGIGAVCVLVLNGFWSGVGEKYYGANGIEGLDPMTAPGYGWGDGAETGW</sequence>
<dbReference type="Proteomes" id="UP001139179">
    <property type="component" value="Unassembled WGS sequence"/>
</dbReference>
<evidence type="ECO:0000256" key="1">
    <source>
        <dbReference type="SAM" id="Phobius"/>
    </source>
</evidence>
<organism evidence="2 3">
    <name type="scientific">Halalkalibacter oceani</name>
    <dbReference type="NCBI Taxonomy" id="1653776"/>
    <lineage>
        <taxon>Bacteria</taxon>
        <taxon>Bacillati</taxon>
        <taxon>Bacillota</taxon>
        <taxon>Bacilli</taxon>
        <taxon>Bacillales</taxon>
        <taxon>Bacillaceae</taxon>
        <taxon>Halalkalibacter</taxon>
    </lineage>
</organism>
<dbReference type="RefSeq" id="WP_251225231.1">
    <property type="nucleotide sequence ID" value="NZ_JAMBOL010000044.1"/>
</dbReference>
<gene>
    <name evidence="2" type="ORF">M3202_21295</name>
</gene>
<keyword evidence="1" id="KW-1133">Transmembrane helix</keyword>
<comment type="caution">
    <text evidence="2">The sequence shown here is derived from an EMBL/GenBank/DDBJ whole genome shotgun (WGS) entry which is preliminary data.</text>
</comment>
<protein>
    <submittedName>
        <fullName evidence="2">Uncharacterized protein</fullName>
    </submittedName>
</protein>
<dbReference type="EMBL" id="JAMBOL010000044">
    <property type="protein sequence ID" value="MCM3716583.1"/>
    <property type="molecule type" value="Genomic_DNA"/>
</dbReference>